<evidence type="ECO:0000256" key="4">
    <source>
        <dbReference type="ARBA" id="ARBA00022989"/>
    </source>
</evidence>
<feature type="transmembrane region" description="Helical" evidence="6">
    <location>
        <begin position="23"/>
        <end position="42"/>
    </location>
</feature>
<dbReference type="InterPro" id="IPR037272">
    <property type="entry name" value="SNS_sf"/>
</dbReference>
<feature type="transmembrane region" description="Helical" evidence="6">
    <location>
        <begin position="186"/>
        <end position="207"/>
    </location>
</feature>
<dbReference type="NCBIfam" id="NF037979">
    <property type="entry name" value="Na_transp"/>
    <property type="match status" value="1"/>
</dbReference>
<gene>
    <name evidence="7" type="ORF">Lsed01_01130</name>
</gene>
<evidence type="ECO:0000313" key="8">
    <source>
        <dbReference type="Proteomes" id="UP001426770"/>
    </source>
</evidence>
<organism evidence="7 8">
    <name type="scientific">Demequina sediminis</name>
    <dbReference type="NCBI Taxonomy" id="1930058"/>
    <lineage>
        <taxon>Bacteria</taxon>
        <taxon>Bacillati</taxon>
        <taxon>Actinomycetota</taxon>
        <taxon>Actinomycetes</taxon>
        <taxon>Micrococcales</taxon>
        <taxon>Demequinaceae</taxon>
        <taxon>Demequina</taxon>
    </lineage>
</organism>
<accession>A0ABP9WFU9</accession>
<evidence type="ECO:0000256" key="5">
    <source>
        <dbReference type="ARBA" id="ARBA00023136"/>
    </source>
</evidence>
<protein>
    <recommendedName>
        <fullName evidence="9">Sodium-dependent transporter</fullName>
    </recommendedName>
</protein>
<sequence length="532" mass="57370">MSEQPATPPGTHEKREHWSGQTAFILAAIGSAVGLGNIWRFPGQAYENGGGAFMIPYVIALLTAGIPILFLENAIGHRFRGSAPLAMRRVARRAEGVGWFHVAICFVIGLYYTVIIGWAVSYFFFSFNLDYAEDPATFFARDFLQLGEPGTVSLTFVPSVLIPLVAVWVVTIVILALGLHNGVERLNVVGIPLLVVTFGILVVRALMLDGAAEGVEALFTPDFSALRDPQVWIAAYGQVFFSLSLAYGVMLTYASYRRRRSNITAPGLVVAFGNSSFEILAGVGVFATLGFLAHQQGIAVADLEGLTGVQLSFITFPTVIAQMPGGQIFGALFFGSLVVAGLTSLISVLQAVSSALQDKFGWHPRGSAVAVGIVSAVLSVIGFGTTTGLFLLDVVDQWSNQLGIVAGAVAMIAASLWFAGRSSELQRHLAAVSTLRPGRGWLILVNVVALLLLSMFVQKTTTLINDGYEGYPGWYLAVFGWGTLAFLLAAALAMPLLRWRRNIARFHVWPTRAQLGLPDHPHDEYEPEGRPR</sequence>
<feature type="transmembrane region" description="Helical" evidence="6">
    <location>
        <begin position="440"/>
        <end position="458"/>
    </location>
</feature>
<keyword evidence="3 6" id="KW-0812">Transmembrane</keyword>
<name>A0ABP9WFU9_9MICO</name>
<keyword evidence="2" id="KW-0813">Transport</keyword>
<keyword evidence="5 6" id="KW-0472">Membrane</keyword>
<evidence type="ECO:0000313" key="7">
    <source>
        <dbReference type="EMBL" id="GAA5518697.1"/>
    </source>
</evidence>
<evidence type="ECO:0000256" key="6">
    <source>
        <dbReference type="SAM" id="Phobius"/>
    </source>
</evidence>
<feature type="transmembrane region" description="Helical" evidence="6">
    <location>
        <begin position="328"/>
        <end position="356"/>
    </location>
</feature>
<keyword evidence="4 6" id="KW-1133">Transmembrane helix</keyword>
<evidence type="ECO:0000256" key="3">
    <source>
        <dbReference type="ARBA" id="ARBA00022692"/>
    </source>
</evidence>
<evidence type="ECO:0000256" key="1">
    <source>
        <dbReference type="ARBA" id="ARBA00004141"/>
    </source>
</evidence>
<dbReference type="PRINTS" id="PR00176">
    <property type="entry name" value="NANEUSMPORT"/>
</dbReference>
<reference evidence="7 8" key="1">
    <citation type="submission" date="2024-02" db="EMBL/GenBank/DDBJ databases">
        <title>Lysinimicrobium sediminis NBRC 112286.</title>
        <authorList>
            <person name="Ichikawa N."/>
            <person name="Katano-Makiyama Y."/>
            <person name="Hidaka K."/>
        </authorList>
    </citation>
    <scope>NUCLEOTIDE SEQUENCE [LARGE SCALE GENOMIC DNA]</scope>
    <source>
        <strain evidence="7 8">NBRC 112286</strain>
    </source>
</reference>
<dbReference type="Pfam" id="PF00209">
    <property type="entry name" value="SNF"/>
    <property type="match status" value="2"/>
</dbReference>
<feature type="transmembrane region" description="Helical" evidence="6">
    <location>
        <begin position="231"/>
        <end position="256"/>
    </location>
</feature>
<dbReference type="SUPFAM" id="SSF161070">
    <property type="entry name" value="SNF-like"/>
    <property type="match status" value="1"/>
</dbReference>
<dbReference type="PANTHER" id="PTHR42948:SF1">
    <property type="entry name" value="TRANSPORTER"/>
    <property type="match status" value="1"/>
</dbReference>
<proteinExistence type="predicted"/>
<comment type="subcellular location">
    <subcellularLocation>
        <location evidence="1">Membrane</location>
        <topology evidence="1">Multi-pass membrane protein</topology>
    </subcellularLocation>
</comment>
<dbReference type="PROSITE" id="PS50267">
    <property type="entry name" value="NA_NEUROTRAN_SYMP_3"/>
    <property type="match status" value="1"/>
</dbReference>
<feature type="transmembrane region" description="Helical" evidence="6">
    <location>
        <begin position="478"/>
        <end position="497"/>
    </location>
</feature>
<evidence type="ECO:0008006" key="9">
    <source>
        <dbReference type="Google" id="ProtNLM"/>
    </source>
</evidence>
<dbReference type="InterPro" id="IPR000175">
    <property type="entry name" value="Na/ntran_symport"/>
</dbReference>
<feature type="transmembrane region" description="Helical" evidence="6">
    <location>
        <begin position="96"/>
        <end position="125"/>
    </location>
</feature>
<dbReference type="CDD" id="cd10334">
    <property type="entry name" value="SLC6sbd_u1"/>
    <property type="match status" value="1"/>
</dbReference>
<dbReference type="EMBL" id="BAABRR010000005">
    <property type="protein sequence ID" value="GAA5518697.1"/>
    <property type="molecule type" value="Genomic_DNA"/>
</dbReference>
<comment type="caution">
    <text evidence="7">The sequence shown here is derived from an EMBL/GenBank/DDBJ whole genome shotgun (WGS) entry which is preliminary data.</text>
</comment>
<feature type="transmembrane region" description="Helical" evidence="6">
    <location>
        <begin position="54"/>
        <end position="75"/>
    </location>
</feature>
<keyword evidence="8" id="KW-1185">Reference proteome</keyword>
<feature type="transmembrane region" description="Helical" evidence="6">
    <location>
        <begin position="368"/>
        <end position="392"/>
    </location>
</feature>
<evidence type="ECO:0000256" key="2">
    <source>
        <dbReference type="ARBA" id="ARBA00022448"/>
    </source>
</evidence>
<dbReference type="RefSeq" id="WP_345379028.1">
    <property type="nucleotide sequence ID" value="NZ_BAABRR010000005.1"/>
</dbReference>
<feature type="transmembrane region" description="Helical" evidence="6">
    <location>
        <begin position="156"/>
        <end position="179"/>
    </location>
</feature>
<dbReference type="PANTHER" id="PTHR42948">
    <property type="entry name" value="TRANSPORTER"/>
    <property type="match status" value="1"/>
</dbReference>
<feature type="transmembrane region" description="Helical" evidence="6">
    <location>
        <begin position="398"/>
        <end position="419"/>
    </location>
</feature>
<dbReference type="Proteomes" id="UP001426770">
    <property type="component" value="Unassembled WGS sequence"/>
</dbReference>
<feature type="transmembrane region" description="Helical" evidence="6">
    <location>
        <begin position="268"/>
        <end position="293"/>
    </location>
</feature>